<dbReference type="EC" id="1.1.1.18" evidence="3"/>
<dbReference type="GO" id="GO:0050112">
    <property type="term" value="F:inositol 2-dehydrogenase (NAD+) activity"/>
    <property type="evidence" value="ECO:0007669"/>
    <property type="project" value="UniProtKB-EC"/>
</dbReference>
<dbReference type="Gene3D" id="3.40.50.720">
    <property type="entry name" value="NAD(P)-binding Rossmann-like Domain"/>
    <property type="match status" value="1"/>
</dbReference>
<dbReference type="Proteomes" id="UP000215086">
    <property type="component" value="Chromosome"/>
</dbReference>
<dbReference type="InterPro" id="IPR000683">
    <property type="entry name" value="Gfo/Idh/MocA-like_OxRdtase_N"/>
</dbReference>
<evidence type="ECO:0000313" key="3">
    <source>
        <dbReference type="EMBL" id="ASV74598.1"/>
    </source>
</evidence>
<name>A0A286RF64_9BACT</name>
<organism evidence="3 4">
    <name type="scientific">Thermogutta terrifontis</name>
    <dbReference type="NCBI Taxonomy" id="1331910"/>
    <lineage>
        <taxon>Bacteria</taxon>
        <taxon>Pseudomonadati</taxon>
        <taxon>Planctomycetota</taxon>
        <taxon>Planctomycetia</taxon>
        <taxon>Pirellulales</taxon>
        <taxon>Thermoguttaceae</taxon>
        <taxon>Thermogutta</taxon>
    </lineage>
</organism>
<gene>
    <name evidence="3" type="ORF">THTE_1996</name>
</gene>
<dbReference type="InterPro" id="IPR043906">
    <property type="entry name" value="Gfo/Idh/MocA_OxRdtase_bact_C"/>
</dbReference>
<dbReference type="GO" id="GO:0000166">
    <property type="term" value="F:nucleotide binding"/>
    <property type="evidence" value="ECO:0007669"/>
    <property type="project" value="InterPro"/>
</dbReference>
<feature type="domain" description="Gfo/Idh/MocA-like oxidoreductase bacterial type C-terminal" evidence="2">
    <location>
        <begin position="204"/>
        <end position="252"/>
    </location>
</feature>
<reference evidence="3 4" key="1">
    <citation type="journal article" name="Front. Microbiol.">
        <title>Sugar Metabolism of the First Thermophilic Planctomycete Thermogutta terrifontis: Comparative Genomic and Transcriptomic Approaches.</title>
        <authorList>
            <person name="Elcheninov A.G."/>
            <person name="Menzel P."/>
            <person name="Gudbergsdottir S.R."/>
            <person name="Slesarev A.I."/>
            <person name="Kadnikov V.V."/>
            <person name="Krogh A."/>
            <person name="Bonch-Osmolovskaya E.A."/>
            <person name="Peng X."/>
            <person name="Kublanov I.V."/>
        </authorList>
    </citation>
    <scope>NUCLEOTIDE SEQUENCE [LARGE SCALE GENOMIC DNA]</scope>
    <source>
        <strain evidence="3 4">R1</strain>
    </source>
</reference>
<accession>A0A286RF64</accession>
<dbReference type="PANTHER" id="PTHR43818:SF10">
    <property type="entry name" value="NADH-DEPENDENT DEHYDROGENASE-RELATED"/>
    <property type="match status" value="1"/>
</dbReference>
<keyword evidence="3" id="KW-0560">Oxidoreductase</keyword>
<dbReference type="Pfam" id="PF19051">
    <property type="entry name" value="GFO_IDH_MocA_C2"/>
    <property type="match status" value="1"/>
</dbReference>
<evidence type="ECO:0000259" key="1">
    <source>
        <dbReference type="Pfam" id="PF01408"/>
    </source>
</evidence>
<dbReference type="PANTHER" id="PTHR43818">
    <property type="entry name" value="BCDNA.GH03377"/>
    <property type="match status" value="1"/>
</dbReference>
<feature type="domain" description="Gfo/Idh/MocA-like oxidoreductase N-terminal" evidence="1">
    <location>
        <begin position="41"/>
        <end position="158"/>
    </location>
</feature>
<dbReference type="InterPro" id="IPR050463">
    <property type="entry name" value="Gfo/Idh/MocA_oxidrdct_glycsds"/>
</dbReference>
<dbReference type="RefSeq" id="WP_157731912.1">
    <property type="nucleotide sequence ID" value="NZ_CP018477.1"/>
</dbReference>
<evidence type="ECO:0000259" key="2">
    <source>
        <dbReference type="Pfam" id="PF19051"/>
    </source>
</evidence>
<protein>
    <submittedName>
        <fullName evidence="3">Myo-inositol 2-dehydrogenase</fullName>
        <ecNumber evidence="3">1.1.1.18</ecNumber>
    </submittedName>
</protein>
<dbReference type="Gene3D" id="3.30.360.10">
    <property type="entry name" value="Dihydrodipicolinate Reductase, domain 2"/>
    <property type="match status" value="1"/>
</dbReference>
<dbReference type="SUPFAM" id="SSF51735">
    <property type="entry name" value="NAD(P)-binding Rossmann-fold domains"/>
    <property type="match status" value="1"/>
</dbReference>
<evidence type="ECO:0000313" key="4">
    <source>
        <dbReference type="Proteomes" id="UP000215086"/>
    </source>
</evidence>
<dbReference type="OrthoDB" id="726883at2"/>
<dbReference type="Pfam" id="PF01408">
    <property type="entry name" value="GFO_IDH_MocA"/>
    <property type="match status" value="1"/>
</dbReference>
<proteinExistence type="predicted"/>
<dbReference type="KEGG" id="ttf:THTE_1996"/>
<dbReference type="EMBL" id="CP018477">
    <property type="protein sequence ID" value="ASV74598.1"/>
    <property type="molecule type" value="Genomic_DNA"/>
</dbReference>
<sequence>MALRMTRRSWLKQSLATGAAWYILHSTRVAFSYEANEKVAYAAVGLGKRGSYLAPTFARIGATPVALCDANTEQLGKLAEKLPGAALYQDFRKMFDEKGSQIDAVVVATPDHTHAVVSAAALHLNKHVYCEKPISHDVREARILRDLANQKGVATQMGNQGMATDSFRRVLELLEDGMIGDIREVHVWFVFGGSGPRVPPKDQPPVPEHLNWDLWLGPAAERPYHPQYVSGWGGWWDFGTGCLGGGGSHSLNLAFKALKLRELWDPPASSGKRIRIESEIPEKAPHGFPRWQFVRFYIPARSSQPPAIIHWYNADEDELRRQGVWRKLQEIAGRDLEWKDRSWTPRSGTLLVGEKGVVHTNAHNSVCQILPIEKFPEQTEPPQRYPRVRGHEYEWLDACRGTGRPFSNFDHAGPVIELLLAANVAGRFDEPLEYDPVACRIVGNDEADALLRPPYRKGWTL</sequence>
<keyword evidence="4" id="KW-1185">Reference proteome</keyword>
<dbReference type="InterPro" id="IPR036291">
    <property type="entry name" value="NAD(P)-bd_dom_sf"/>
</dbReference>
<dbReference type="AlphaFoldDB" id="A0A286RF64"/>